<dbReference type="RefSeq" id="WP_348392242.1">
    <property type="nucleotide sequence ID" value="NZ_CP134145.1"/>
</dbReference>
<dbReference type="EMBL" id="CP134145">
    <property type="protein sequence ID" value="WNC73130.1"/>
    <property type="molecule type" value="Genomic_DNA"/>
</dbReference>
<dbReference type="Gene3D" id="3.40.50.12580">
    <property type="match status" value="1"/>
</dbReference>
<proteinExistence type="predicted"/>
<dbReference type="InterPro" id="IPR007554">
    <property type="entry name" value="Glycerophosphate_synth"/>
</dbReference>
<accession>A0ABY9TZ99</accession>
<organism evidence="1 2">
    <name type="scientific">Thalassotalea psychrophila</name>
    <dbReference type="NCBI Taxonomy" id="3065647"/>
    <lineage>
        <taxon>Bacteria</taxon>
        <taxon>Pseudomonadati</taxon>
        <taxon>Pseudomonadota</taxon>
        <taxon>Gammaproteobacteria</taxon>
        <taxon>Alteromonadales</taxon>
        <taxon>Colwelliaceae</taxon>
        <taxon>Thalassotalea</taxon>
    </lineage>
</organism>
<dbReference type="InterPro" id="IPR043148">
    <property type="entry name" value="TagF_C"/>
</dbReference>
<sequence length="359" mass="42150">MKVIFDVRHLYYLPGYLPVYQELIQKGHEVTFVFYFSNNDDLQNKIIDQYNLTTTWVESSEKALDIYKDKTIDWVIFGNRYKFLKVLHKFTKSAQLGHGIGPKRAYYGISNTSMTVRFVEGQFRLKKLESLFPKDHFVDVGYSKLDPLFNHTEQGLDLIKLGLDPNKKTILYAPTFNPSSLEKFPDNWPSVFSDYNILIKPHQFSLSQEKYKKHKDKLLTWSQFDNVYLSQEIEFNIIPFMKSSDILVSDTSSTILEFLSLNKPIILCKFLKLKWNYRGPLKYRYFKRMSDDFLFYEQISEPVLHFKHLKTAIDKKLSLAGSDINIKNDFCEKFVGSTDGKASKRVVDYLNDFNGKKLQ</sequence>
<name>A0ABY9TZ99_9GAMM</name>
<gene>
    <name evidence="1" type="ORF">RGQ13_03855</name>
</gene>
<reference evidence="2" key="1">
    <citation type="submission" date="2023-09" db="EMBL/GenBank/DDBJ databases">
        <authorList>
            <person name="Li S."/>
            <person name="Li X."/>
            <person name="Zhang C."/>
            <person name="Zhao Z."/>
        </authorList>
    </citation>
    <scope>NUCLEOTIDE SEQUENCE [LARGE SCALE GENOMIC DNA]</scope>
    <source>
        <strain evidence="2">SQ149</strain>
    </source>
</reference>
<dbReference type="Pfam" id="PF04464">
    <property type="entry name" value="Glyphos_transf"/>
    <property type="match status" value="1"/>
</dbReference>
<evidence type="ECO:0000313" key="1">
    <source>
        <dbReference type="EMBL" id="WNC73130.1"/>
    </source>
</evidence>
<protein>
    <submittedName>
        <fullName evidence="1">CDP-glycerol glycerophosphotransferase family protein</fullName>
    </submittedName>
</protein>
<evidence type="ECO:0000313" key="2">
    <source>
        <dbReference type="Proteomes" id="UP001258994"/>
    </source>
</evidence>
<dbReference type="Proteomes" id="UP001258994">
    <property type="component" value="Chromosome"/>
</dbReference>
<keyword evidence="2" id="KW-1185">Reference proteome</keyword>
<dbReference type="SUPFAM" id="SSF53756">
    <property type="entry name" value="UDP-Glycosyltransferase/glycogen phosphorylase"/>
    <property type="match status" value="1"/>
</dbReference>